<dbReference type="Pfam" id="PF00174">
    <property type="entry name" value="Oxidored_molyb"/>
    <property type="match status" value="1"/>
</dbReference>
<name>A0A927FST5_9HYPH</name>
<feature type="signal peptide" evidence="1">
    <location>
        <begin position="1"/>
        <end position="35"/>
    </location>
</feature>
<comment type="caution">
    <text evidence="3">The sequence shown here is derived from an EMBL/GenBank/DDBJ whole genome shotgun (WGS) entry which is preliminary data.</text>
</comment>
<dbReference type="RefSeq" id="WP_191773062.1">
    <property type="nucleotide sequence ID" value="NZ_JACYFU010000001.1"/>
</dbReference>
<organism evidence="3 4">
    <name type="scientific">Devosia oryzisoli</name>
    <dbReference type="NCBI Taxonomy" id="2774138"/>
    <lineage>
        <taxon>Bacteria</taxon>
        <taxon>Pseudomonadati</taxon>
        <taxon>Pseudomonadota</taxon>
        <taxon>Alphaproteobacteria</taxon>
        <taxon>Hyphomicrobiales</taxon>
        <taxon>Devosiaceae</taxon>
        <taxon>Devosia</taxon>
    </lineage>
</organism>
<keyword evidence="1" id="KW-0732">Signal</keyword>
<dbReference type="EMBL" id="JACYFU010000001">
    <property type="protein sequence ID" value="MBD8064777.1"/>
    <property type="molecule type" value="Genomic_DNA"/>
</dbReference>
<protein>
    <submittedName>
        <fullName evidence="3">Molybdopterin-dependent oxidoreductase</fullName>
    </submittedName>
</protein>
<gene>
    <name evidence="3" type="ORF">IC608_04720</name>
</gene>
<keyword evidence="4" id="KW-1185">Reference proteome</keyword>
<evidence type="ECO:0000256" key="1">
    <source>
        <dbReference type="SAM" id="SignalP"/>
    </source>
</evidence>
<evidence type="ECO:0000313" key="4">
    <source>
        <dbReference type="Proteomes" id="UP000654108"/>
    </source>
</evidence>
<feature type="chain" id="PRO_5037022787" evidence="1">
    <location>
        <begin position="36"/>
        <end position="182"/>
    </location>
</feature>
<dbReference type="InterPro" id="IPR036374">
    <property type="entry name" value="OxRdtase_Mopterin-bd_sf"/>
</dbReference>
<sequence length="182" mass="19969">MSWNSSTSRRHRRATTHSALALAATLMLSAPPVWGQEALAPPQGPAILTVEGNIAVTNGEGVAAFDRDMFLGLGTTKVTTTTPWTDGPHVFSGVLARTVFEKVGAEGTVVLASALNDYTVEIPMSDFQDYDVLLATEMDGEQMQVSDKGPIWIVYPRDDEPALQDRRVNERWVWQLKALRVQ</sequence>
<evidence type="ECO:0000313" key="3">
    <source>
        <dbReference type="EMBL" id="MBD8064777.1"/>
    </source>
</evidence>
<dbReference type="InterPro" id="IPR000572">
    <property type="entry name" value="OxRdtase_Mopterin-bd_dom"/>
</dbReference>
<feature type="domain" description="Oxidoreductase molybdopterin-binding" evidence="2">
    <location>
        <begin position="82"/>
        <end position="156"/>
    </location>
</feature>
<dbReference type="Gene3D" id="3.90.420.10">
    <property type="entry name" value="Oxidoreductase, molybdopterin-binding domain"/>
    <property type="match status" value="1"/>
</dbReference>
<proteinExistence type="predicted"/>
<dbReference type="AlphaFoldDB" id="A0A927FST5"/>
<accession>A0A927FST5</accession>
<reference evidence="3" key="1">
    <citation type="submission" date="2020-09" db="EMBL/GenBank/DDBJ databases">
        <title>Genome seq and assembly of Devosia sp.</title>
        <authorList>
            <person name="Chhetri G."/>
        </authorList>
    </citation>
    <scope>NUCLEOTIDE SEQUENCE</scope>
    <source>
        <strain evidence="3">PTR5</strain>
    </source>
</reference>
<evidence type="ECO:0000259" key="2">
    <source>
        <dbReference type="Pfam" id="PF00174"/>
    </source>
</evidence>
<dbReference type="Proteomes" id="UP000654108">
    <property type="component" value="Unassembled WGS sequence"/>
</dbReference>
<dbReference type="SUPFAM" id="SSF56524">
    <property type="entry name" value="Oxidoreductase molybdopterin-binding domain"/>
    <property type="match status" value="1"/>
</dbReference>